<reference evidence="3 4" key="1">
    <citation type="submission" date="2015-01" db="EMBL/GenBank/DDBJ databases">
        <title>Genome of allotetraploid Gossypium barbadense reveals genomic plasticity and fiber elongation in cotton evolution.</title>
        <authorList>
            <person name="Chen X."/>
            <person name="Liu X."/>
            <person name="Zhao B."/>
            <person name="Zheng H."/>
            <person name="Hu Y."/>
            <person name="Lu G."/>
            <person name="Yang C."/>
            <person name="Chen J."/>
            <person name="Shan C."/>
            <person name="Zhang L."/>
            <person name="Zhou Y."/>
            <person name="Wang L."/>
            <person name="Guo W."/>
            <person name="Bai Y."/>
            <person name="Ruan J."/>
            <person name="Shangguan X."/>
            <person name="Mao Y."/>
            <person name="Jiang J."/>
            <person name="Zhu Y."/>
            <person name="Lei J."/>
            <person name="Kang H."/>
            <person name="Chen S."/>
            <person name="He X."/>
            <person name="Wang R."/>
            <person name="Wang Y."/>
            <person name="Chen J."/>
            <person name="Wang L."/>
            <person name="Yu S."/>
            <person name="Wang B."/>
            <person name="Wei J."/>
            <person name="Song S."/>
            <person name="Lu X."/>
            <person name="Gao Z."/>
            <person name="Gu W."/>
            <person name="Deng X."/>
            <person name="Ma D."/>
            <person name="Wang S."/>
            <person name="Liang W."/>
            <person name="Fang L."/>
            <person name="Cai C."/>
            <person name="Zhu X."/>
            <person name="Zhou B."/>
            <person name="Zhang Y."/>
            <person name="Chen Z."/>
            <person name="Xu S."/>
            <person name="Zhu R."/>
            <person name="Wang S."/>
            <person name="Zhang T."/>
            <person name="Zhao G."/>
        </authorList>
    </citation>
    <scope>NUCLEOTIDE SEQUENCE [LARGE SCALE GENOMIC DNA]</scope>
    <source>
        <strain evidence="4">cv. Xinhai21</strain>
        <tissue evidence="3">Leaf</tissue>
    </source>
</reference>
<keyword evidence="1" id="KW-0862">Zinc</keyword>
<gene>
    <name evidence="3" type="ORF">GOBAR_AA16937</name>
</gene>
<keyword evidence="1" id="KW-0479">Metal-binding</keyword>
<feature type="domain" description="UBP-type" evidence="2">
    <location>
        <begin position="68"/>
        <end position="167"/>
    </location>
</feature>
<protein>
    <recommendedName>
        <fullName evidence="2">UBP-type domain-containing protein</fullName>
    </recommendedName>
</protein>
<dbReference type="SMART" id="SM00290">
    <property type="entry name" value="ZnF_UBP"/>
    <property type="match status" value="1"/>
</dbReference>
<dbReference type="OrthoDB" id="424012at2759"/>
<dbReference type="GO" id="GO:0008270">
    <property type="term" value="F:zinc ion binding"/>
    <property type="evidence" value="ECO:0007669"/>
    <property type="project" value="UniProtKB-KW"/>
</dbReference>
<evidence type="ECO:0000259" key="2">
    <source>
        <dbReference type="PROSITE" id="PS50271"/>
    </source>
</evidence>
<dbReference type="Pfam" id="PF02148">
    <property type="entry name" value="zf-UBP"/>
    <property type="match status" value="1"/>
</dbReference>
<evidence type="ECO:0000256" key="1">
    <source>
        <dbReference type="PROSITE-ProRule" id="PRU00502"/>
    </source>
</evidence>
<evidence type="ECO:0000313" key="4">
    <source>
        <dbReference type="Proteomes" id="UP000239757"/>
    </source>
</evidence>
<dbReference type="AlphaFoldDB" id="A0A2P5XK52"/>
<proteinExistence type="predicted"/>
<name>A0A2P5XK52_GOSBA</name>
<evidence type="ECO:0000313" key="3">
    <source>
        <dbReference type="EMBL" id="PPS03721.1"/>
    </source>
</evidence>
<sequence length="193" mass="21906">MKQLPGARSRAVGFGVRVPDVRVTHDCSENAREMSLELKTLDFTEETLHEEDDYDSYGAESGWVEAKTHCDHLPSLSSDLTHIPIPSTPCNRCQHPIENWICLSCKVVLCSRFVNKHMLEHYQQTTHSIALSFSDLSVWCFTCDSYLDAQLIQQLRPFHETAYILKFGQAPPFRSVESSWVDDKPAMDVPSSS</sequence>
<dbReference type="PANTHER" id="PTHR47665">
    <property type="entry name" value="HISTONE DEACETYLASE-LIKE PROTEIN"/>
    <property type="match status" value="1"/>
</dbReference>
<dbReference type="Proteomes" id="UP000239757">
    <property type="component" value="Unassembled WGS sequence"/>
</dbReference>
<dbReference type="PANTHER" id="PTHR47665:SF1">
    <property type="entry name" value="HISTONE DEACETYLASE-LIKE PROTEIN"/>
    <property type="match status" value="1"/>
</dbReference>
<dbReference type="InterPro" id="IPR013083">
    <property type="entry name" value="Znf_RING/FYVE/PHD"/>
</dbReference>
<dbReference type="PROSITE" id="PS50271">
    <property type="entry name" value="ZF_UBP"/>
    <property type="match status" value="1"/>
</dbReference>
<dbReference type="SUPFAM" id="SSF57850">
    <property type="entry name" value="RING/U-box"/>
    <property type="match status" value="1"/>
</dbReference>
<dbReference type="EMBL" id="KZ664700">
    <property type="protein sequence ID" value="PPS03721.1"/>
    <property type="molecule type" value="Genomic_DNA"/>
</dbReference>
<organism evidence="3 4">
    <name type="scientific">Gossypium barbadense</name>
    <name type="common">Sea Island cotton</name>
    <name type="synonym">Hibiscus barbadensis</name>
    <dbReference type="NCBI Taxonomy" id="3634"/>
    <lineage>
        <taxon>Eukaryota</taxon>
        <taxon>Viridiplantae</taxon>
        <taxon>Streptophyta</taxon>
        <taxon>Embryophyta</taxon>
        <taxon>Tracheophyta</taxon>
        <taxon>Spermatophyta</taxon>
        <taxon>Magnoliopsida</taxon>
        <taxon>eudicotyledons</taxon>
        <taxon>Gunneridae</taxon>
        <taxon>Pentapetalae</taxon>
        <taxon>rosids</taxon>
        <taxon>malvids</taxon>
        <taxon>Malvales</taxon>
        <taxon>Malvaceae</taxon>
        <taxon>Malvoideae</taxon>
        <taxon>Gossypium</taxon>
    </lineage>
</organism>
<dbReference type="Gene3D" id="3.30.40.10">
    <property type="entry name" value="Zinc/RING finger domain, C3HC4 (zinc finger)"/>
    <property type="match status" value="1"/>
</dbReference>
<dbReference type="InterPro" id="IPR001607">
    <property type="entry name" value="Znf_UBP"/>
</dbReference>
<accession>A0A2P5XK52</accession>
<keyword evidence="1" id="KW-0863">Zinc-finger</keyword>